<dbReference type="InterPro" id="IPR014752">
    <property type="entry name" value="Arrestin-like_C"/>
</dbReference>
<feature type="compositionally biased region" description="Basic and acidic residues" evidence="1">
    <location>
        <begin position="101"/>
        <end position="110"/>
    </location>
</feature>
<dbReference type="InterPro" id="IPR014756">
    <property type="entry name" value="Ig_E-set"/>
</dbReference>
<accession>A0A550CW98</accession>
<dbReference type="EMBL" id="VDMD01000001">
    <property type="protein sequence ID" value="TRM69068.1"/>
    <property type="molecule type" value="Genomic_DNA"/>
</dbReference>
<feature type="compositionally biased region" description="Low complexity" evidence="1">
    <location>
        <begin position="227"/>
        <end position="240"/>
    </location>
</feature>
<feature type="region of interest" description="Disordered" evidence="1">
    <location>
        <begin position="86"/>
        <end position="135"/>
    </location>
</feature>
<gene>
    <name evidence="3" type="ORF">BD626DRAFT_391817</name>
</gene>
<sequence length="779" mass="86122">MLRGLLILDLVKPTKISSIELELSAKASTAWPEGVGARRVEVSETHKVFSATTVYFRASAEGARRGVSVGPGINLNDDDHERDLEWRRGRNAARTRSPSPIREREGDIDLRPISSRASSDSSTSLPSPSTPITRIARGQSVDAANFTRTPHSHHQDEFAPPYTPPYTPKTTRSGDLMLSPQQSGSLGQLPQIHEDPARPAEDPARTLEDMRAALMAELGTEAGVPRSTSAINSSSSALNTPNSGVPTASSGSSTRSFRERSRSRQLASSEHVESTSSVSHSRSRVIASPPISPTDRSPSREERGRHGRRRSSRFSLSTMSTALFDAVRSHSRSTRRPSPPPDAGSVTRGRAMERGAYEREESGSAIRSKERSRLGLVSGLLGLDKPMSVREDSSPGPAASVEWKEYRPGTYTYPISFTIPGDAPPTLRCDYGSVVWRLKANVHRPGTFTSKLSDTREVTMIHCPMEEDTEDTENIIVERQWDQQLQYLITISGRSFYIGGTIPVSITLMPLMKIKVYRLAVFLEEKVEYYHQRRLSRTDPISRVLLLSIKHDGEKPHPLIPLESDDPDTFLESPMRELADPDVDVSEFASNLMGPGPWSFHKDVPMPKSCSVLRFTNKNKMSNIHITHTLKVLVRVERGDDLHMDPKTGKRKLFDIVVQSPVQVLSCRCNPEWTALPRYSETFQGAQEDSAPDGCPCEEHELHHGPKLVLERVASKLSSDSASSLVSAVDSQPINLAVMPSLRTRQIDALMERNVRFERLVSGMETESGDAPPAYGETD</sequence>
<comment type="caution">
    <text evidence="3">The sequence shown here is derived from an EMBL/GenBank/DDBJ whole genome shotgun (WGS) entry which is preliminary data.</text>
</comment>
<dbReference type="SMART" id="SM01017">
    <property type="entry name" value="Arrestin_C"/>
    <property type="match status" value="1"/>
</dbReference>
<name>A0A550CW98_9AGAR</name>
<feature type="compositionally biased region" description="Polar residues" evidence="1">
    <location>
        <begin position="179"/>
        <end position="188"/>
    </location>
</feature>
<protein>
    <recommendedName>
        <fullName evidence="2">Arrestin C-terminal-like domain-containing protein</fullName>
    </recommendedName>
</protein>
<feature type="region of interest" description="Disordered" evidence="1">
    <location>
        <begin position="219"/>
        <end position="369"/>
    </location>
</feature>
<dbReference type="GO" id="GO:0030674">
    <property type="term" value="F:protein-macromolecule adaptor activity"/>
    <property type="evidence" value="ECO:0007669"/>
    <property type="project" value="TreeGrafter"/>
</dbReference>
<evidence type="ECO:0000256" key="1">
    <source>
        <dbReference type="SAM" id="MobiDB-lite"/>
    </source>
</evidence>
<dbReference type="GO" id="GO:0005829">
    <property type="term" value="C:cytosol"/>
    <property type="evidence" value="ECO:0007669"/>
    <property type="project" value="TreeGrafter"/>
</dbReference>
<dbReference type="PANTHER" id="PTHR11188">
    <property type="entry name" value="ARRESTIN DOMAIN CONTAINING PROTEIN"/>
    <property type="match status" value="1"/>
</dbReference>
<dbReference type="InterPro" id="IPR011022">
    <property type="entry name" value="Arrestin_C-like"/>
</dbReference>
<dbReference type="Gene3D" id="2.60.40.640">
    <property type="match status" value="2"/>
</dbReference>
<dbReference type="AlphaFoldDB" id="A0A550CW98"/>
<feature type="domain" description="Arrestin C-terminal-like" evidence="2">
    <location>
        <begin position="481"/>
        <end position="669"/>
    </location>
</feature>
<dbReference type="Pfam" id="PF00339">
    <property type="entry name" value="Arrestin_N"/>
    <property type="match status" value="1"/>
</dbReference>
<proteinExistence type="predicted"/>
<dbReference type="Pfam" id="PF02752">
    <property type="entry name" value="Arrestin_C"/>
    <property type="match status" value="1"/>
</dbReference>
<dbReference type="OrthoDB" id="2238745at2759"/>
<feature type="region of interest" description="Disordered" evidence="1">
    <location>
        <begin position="148"/>
        <end position="204"/>
    </location>
</feature>
<evidence type="ECO:0000313" key="3">
    <source>
        <dbReference type="EMBL" id="TRM69068.1"/>
    </source>
</evidence>
<dbReference type="InterPro" id="IPR050357">
    <property type="entry name" value="Arrestin_domain-protein"/>
</dbReference>
<dbReference type="Proteomes" id="UP000320762">
    <property type="component" value="Unassembled WGS sequence"/>
</dbReference>
<dbReference type="GO" id="GO:0005886">
    <property type="term" value="C:plasma membrane"/>
    <property type="evidence" value="ECO:0007669"/>
    <property type="project" value="TreeGrafter"/>
</dbReference>
<feature type="compositionally biased region" description="Basic and acidic residues" evidence="1">
    <location>
        <begin position="192"/>
        <end position="204"/>
    </location>
</feature>
<organism evidence="3 4">
    <name type="scientific">Schizophyllum amplum</name>
    <dbReference type="NCBI Taxonomy" id="97359"/>
    <lineage>
        <taxon>Eukaryota</taxon>
        <taxon>Fungi</taxon>
        <taxon>Dikarya</taxon>
        <taxon>Basidiomycota</taxon>
        <taxon>Agaricomycotina</taxon>
        <taxon>Agaricomycetes</taxon>
        <taxon>Agaricomycetidae</taxon>
        <taxon>Agaricales</taxon>
        <taxon>Schizophyllaceae</taxon>
        <taxon>Schizophyllum</taxon>
    </lineage>
</organism>
<dbReference type="STRING" id="97359.A0A550CW98"/>
<dbReference type="GO" id="GO:0070086">
    <property type="term" value="P:ubiquitin-dependent endocytosis"/>
    <property type="evidence" value="ECO:0007669"/>
    <property type="project" value="TreeGrafter"/>
</dbReference>
<evidence type="ECO:0000259" key="2">
    <source>
        <dbReference type="SMART" id="SM01017"/>
    </source>
</evidence>
<dbReference type="SUPFAM" id="SSF81296">
    <property type="entry name" value="E set domains"/>
    <property type="match status" value="1"/>
</dbReference>
<dbReference type="InterPro" id="IPR011021">
    <property type="entry name" value="Arrestin-like_N"/>
</dbReference>
<keyword evidence="4" id="KW-1185">Reference proteome</keyword>
<evidence type="ECO:0000313" key="4">
    <source>
        <dbReference type="Proteomes" id="UP000320762"/>
    </source>
</evidence>
<dbReference type="PANTHER" id="PTHR11188:SF17">
    <property type="entry name" value="FI21816P1"/>
    <property type="match status" value="1"/>
</dbReference>
<dbReference type="GO" id="GO:0031625">
    <property type="term" value="F:ubiquitin protein ligase binding"/>
    <property type="evidence" value="ECO:0007669"/>
    <property type="project" value="TreeGrafter"/>
</dbReference>
<feature type="compositionally biased region" description="Basic and acidic residues" evidence="1">
    <location>
        <begin position="350"/>
        <end position="369"/>
    </location>
</feature>
<reference evidence="3 4" key="1">
    <citation type="journal article" date="2019" name="New Phytol.">
        <title>Comparative genomics reveals unique wood-decay strategies and fruiting body development in the Schizophyllaceae.</title>
        <authorList>
            <person name="Almasi E."/>
            <person name="Sahu N."/>
            <person name="Krizsan K."/>
            <person name="Balint B."/>
            <person name="Kovacs G.M."/>
            <person name="Kiss B."/>
            <person name="Cseklye J."/>
            <person name="Drula E."/>
            <person name="Henrissat B."/>
            <person name="Nagy I."/>
            <person name="Chovatia M."/>
            <person name="Adam C."/>
            <person name="LaButti K."/>
            <person name="Lipzen A."/>
            <person name="Riley R."/>
            <person name="Grigoriev I.V."/>
            <person name="Nagy L.G."/>
        </authorList>
    </citation>
    <scope>NUCLEOTIDE SEQUENCE [LARGE SCALE GENOMIC DNA]</scope>
    <source>
        <strain evidence="3 4">NL-1724</strain>
    </source>
</reference>
<feature type="compositionally biased region" description="Low complexity" evidence="1">
    <location>
        <begin position="111"/>
        <end position="135"/>
    </location>
</feature>